<evidence type="ECO:0000256" key="2">
    <source>
        <dbReference type="SAM" id="Phobius"/>
    </source>
</evidence>
<name>A0A9P6CAZ9_9AGAR</name>
<feature type="region of interest" description="Disordered" evidence="1">
    <location>
        <begin position="69"/>
        <end position="147"/>
    </location>
</feature>
<dbReference type="EMBL" id="MU150617">
    <property type="protein sequence ID" value="KAF9455560.1"/>
    <property type="molecule type" value="Genomic_DNA"/>
</dbReference>
<dbReference type="AlphaFoldDB" id="A0A9P6CAZ9"/>
<feature type="compositionally biased region" description="Pro residues" evidence="1">
    <location>
        <begin position="216"/>
        <end position="229"/>
    </location>
</feature>
<feature type="compositionally biased region" description="Pro residues" evidence="1">
    <location>
        <begin position="111"/>
        <end position="122"/>
    </location>
</feature>
<feature type="transmembrane region" description="Helical" evidence="2">
    <location>
        <begin position="12"/>
        <end position="31"/>
    </location>
</feature>
<feature type="region of interest" description="Disordered" evidence="1">
    <location>
        <begin position="159"/>
        <end position="262"/>
    </location>
</feature>
<keyword evidence="2" id="KW-0812">Transmembrane</keyword>
<protein>
    <submittedName>
        <fullName evidence="3">Uncharacterized protein</fullName>
    </submittedName>
</protein>
<keyword evidence="2" id="KW-1133">Transmembrane helix</keyword>
<feature type="compositionally biased region" description="Basic and acidic residues" evidence="1">
    <location>
        <begin position="238"/>
        <end position="251"/>
    </location>
</feature>
<organism evidence="3 4">
    <name type="scientific">Collybia nuda</name>
    <dbReference type="NCBI Taxonomy" id="64659"/>
    <lineage>
        <taxon>Eukaryota</taxon>
        <taxon>Fungi</taxon>
        <taxon>Dikarya</taxon>
        <taxon>Basidiomycota</taxon>
        <taxon>Agaricomycotina</taxon>
        <taxon>Agaricomycetes</taxon>
        <taxon>Agaricomycetidae</taxon>
        <taxon>Agaricales</taxon>
        <taxon>Tricholomatineae</taxon>
        <taxon>Clitocybaceae</taxon>
        <taxon>Collybia</taxon>
    </lineage>
</organism>
<evidence type="ECO:0000256" key="1">
    <source>
        <dbReference type="SAM" id="MobiDB-lite"/>
    </source>
</evidence>
<keyword evidence="2" id="KW-0472">Membrane</keyword>
<feature type="compositionally biased region" description="Basic and acidic residues" evidence="1">
    <location>
        <begin position="171"/>
        <end position="182"/>
    </location>
</feature>
<dbReference type="Proteomes" id="UP000807353">
    <property type="component" value="Unassembled WGS sequence"/>
</dbReference>
<dbReference type="OrthoDB" id="3270653at2759"/>
<feature type="compositionally biased region" description="Low complexity" evidence="1">
    <location>
        <begin position="99"/>
        <end position="110"/>
    </location>
</feature>
<proteinExistence type="predicted"/>
<feature type="compositionally biased region" description="Low complexity" evidence="1">
    <location>
        <begin position="194"/>
        <end position="215"/>
    </location>
</feature>
<evidence type="ECO:0000313" key="4">
    <source>
        <dbReference type="Proteomes" id="UP000807353"/>
    </source>
</evidence>
<feature type="compositionally biased region" description="Low complexity" evidence="1">
    <location>
        <begin position="124"/>
        <end position="133"/>
    </location>
</feature>
<accession>A0A9P6CAZ9</accession>
<keyword evidence="4" id="KW-1185">Reference proteome</keyword>
<sequence>MAGDPGLSHTTLIIVAVCASVAGVVVVYVALQLARSLQRRRTQFVAAPLPPKQPLAHHRAKLEVDRPWFSDPDSLSLSSPMTTEPRLLLPNPSFHDLTPSPSSSESHLSQPTPPSRPRPPRPLSQVSVASSSPSRRHTLRGVPHAPHNQVQIVLPAPLAPGLAPRSRPGSLHRDTDSDRYSVVDKWVPVGRDATSQSPAPSPTRTSRRFSSVPSSYHPPPSSPPPPIPQLPQIFHSSHIPDLEHGPPEQHSRRLHKPCSTLA</sequence>
<reference evidence="3" key="1">
    <citation type="submission" date="2020-11" db="EMBL/GenBank/DDBJ databases">
        <authorList>
            <consortium name="DOE Joint Genome Institute"/>
            <person name="Ahrendt S."/>
            <person name="Riley R."/>
            <person name="Andreopoulos W."/>
            <person name="Labutti K."/>
            <person name="Pangilinan J."/>
            <person name="Ruiz-Duenas F.J."/>
            <person name="Barrasa J.M."/>
            <person name="Sanchez-Garcia M."/>
            <person name="Camarero S."/>
            <person name="Miyauchi S."/>
            <person name="Serrano A."/>
            <person name="Linde D."/>
            <person name="Babiker R."/>
            <person name="Drula E."/>
            <person name="Ayuso-Fernandez I."/>
            <person name="Pacheco R."/>
            <person name="Padilla G."/>
            <person name="Ferreira P."/>
            <person name="Barriuso J."/>
            <person name="Kellner H."/>
            <person name="Castanera R."/>
            <person name="Alfaro M."/>
            <person name="Ramirez L."/>
            <person name="Pisabarro A.G."/>
            <person name="Kuo A."/>
            <person name="Tritt A."/>
            <person name="Lipzen A."/>
            <person name="He G."/>
            <person name="Yan M."/>
            <person name="Ng V."/>
            <person name="Cullen D."/>
            <person name="Martin F."/>
            <person name="Rosso M.-N."/>
            <person name="Henrissat B."/>
            <person name="Hibbett D."/>
            <person name="Martinez A.T."/>
            <person name="Grigoriev I.V."/>
        </authorList>
    </citation>
    <scope>NUCLEOTIDE SEQUENCE</scope>
    <source>
        <strain evidence="3">CBS 247.69</strain>
    </source>
</reference>
<comment type="caution">
    <text evidence="3">The sequence shown here is derived from an EMBL/GenBank/DDBJ whole genome shotgun (WGS) entry which is preliminary data.</text>
</comment>
<evidence type="ECO:0000313" key="3">
    <source>
        <dbReference type="EMBL" id="KAF9455560.1"/>
    </source>
</evidence>
<gene>
    <name evidence="3" type="ORF">BDZ94DRAFT_1316108</name>
</gene>
<feature type="compositionally biased region" description="Low complexity" evidence="1">
    <location>
        <begin position="70"/>
        <end position="80"/>
    </location>
</feature>